<feature type="domain" description="DML1/Misato tubulin" evidence="5">
    <location>
        <begin position="199"/>
        <end position="381"/>
    </location>
</feature>
<proteinExistence type="inferred from homology"/>
<dbReference type="InterPro" id="IPR049942">
    <property type="entry name" value="DML1/Misato"/>
</dbReference>
<comment type="similarity">
    <text evidence="2">Belongs to the misato family.</text>
</comment>
<keyword evidence="3" id="KW-0496">Mitochondrion</keyword>
<evidence type="ECO:0000256" key="1">
    <source>
        <dbReference type="ARBA" id="ARBA00004173"/>
    </source>
</evidence>
<dbReference type="GO" id="GO:0005739">
    <property type="term" value="C:mitochondrion"/>
    <property type="evidence" value="ECO:0007669"/>
    <property type="project" value="UniProtKB-SubCell"/>
</dbReference>
<dbReference type="PANTHER" id="PTHR13391">
    <property type="entry name" value="MITOCHONDRIAL DISTRIBUTION REGULATOR MISATO"/>
    <property type="match status" value="1"/>
</dbReference>
<evidence type="ECO:0000256" key="2">
    <source>
        <dbReference type="ARBA" id="ARBA00008507"/>
    </source>
</evidence>
<dbReference type="InterPro" id="IPR019605">
    <property type="entry name" value="Misato_II_tubulin-like"/>
</dbReference>
<accession>A0A2U1KQL2</accession>
<dbReference type="CDD" id="cd06060">
    <property type="entry name" value="misato"/>
    <property type="match status" value="1"/>
</dbReference>
<evidence type="ECO:0000256" key="3">
    <source>
        <dbReference type="ARBA" id="ARBA00023128"/>
    </source>
</evidence>
<evidence type="ECO:0000313" key="7">
    <source>
        <dbReference type="Proteomes" id="UP000245207"/>
    </source>
</evidence>
<comment type="caution">
    <text evidence="6">The sequence shown here is derived from an EMBL/GenBank/DDBJ whole genome shotgun (WGS) entry which is preliminary data.</text>
</comment>
<dbReference type="Gene3D" id="3.40.50.1440">
    <property type="entry name" value="Tubulin/FtsZ, GTPase domain"/>
    <property type="match status" value="1"/>
</dbReference>
<dbReference type="InterPro" id="IPR036525">
    <property type="entry name" value="Tubulin/FtsZ_GTPase_sf"/>
</dbReference>
<gene>
    <name evidence="6" type="ORF">CTI12_AA560700</name>
</gene>
<reference evidence="6 7" key="1">
    <citation type="journal article" date="2018" name="Mol. Plant">
        <title>The genome of Artemisia annua provides insight into the evolution of Asteraceae family and artemisinin biosynthesis.</title>
        <authorList>
            <person name="Shen Q."/>
            <person name="Zhang L."/>
            <person name="Liao Z."/>
            <person name="Wang S."/>
            <person name="Yan T."/>
            <person name="Shi P."/>
            <person name="Liu M."/>
            <person name="Fu X."/>
            <person name="Pan Q."/>
            <person name="Wang Y."/>
            <person name="Lv Z."/>
            <person name="Lu X."/>
            <person name="Zhang F."/>
            <person name="Jiang W."/>
            <person name="Ma Y."/>
            <person name="Chen M."/>
            <person name="Hao X."/>
            <person name="Li L."/>
            <person name="Tang Y."/>
            <person name="Lv G."/>
            <person name="Zhou Y."/>
            <person name="Sun X."/>
            <person name="Brodelius P.E."/>
            <person name="Rose J.K.C."/>
            <person name="Tang K."/>
        </authorList>
    </citation>
    <scope>NUCLEOTIDE SEQUENCE [LARGE SCALE GENOMIC DNA]</scope>
    <source>
        <strain evidence="7">cv. Huhao1</strain>
        <tissue evidence="6">Leaf</tissue>
    </source>
</reference>
<dbReference type="EMBL" id="PKPP01015005">
    <property type="protein sequence ID" value="PWA39047.1"/>
    <property type="molecule type" value="Genomic_DNA"/>
</dbReference>
<keyword evidence="7" id="KW-1185">Reference proteome</keyword>
<evidence type="ECO:0000313" key="6">
    <source>
        <dbReference type="EMBL" id="PWA39047.1"/>
    </source>
</evidence>
<name>A0A2U1KQL2_ARTAN</name>
<dbReference type="GO" id="GO:0007005">
    <property type="term" value="P:mitochondrion organization"/>
    <property type="evidence" value="ECO:0007669"/>
    <property type="project" value="InterPro"/>
</dbReference>
<protein>
    <submittedName>
        <fullName evidence="6">Uncharacterized protein</fullName>
    </submittedName>
</protein>
<evidence type="ECO:0000259" key="5">
    <source>
        <dbReference type="Pfam" id="PF14881"/>
    </source>
</evidence>
<sequence>MPVPSITGRRFQQSLLGNLQPLTPETAHDVDDLQAIETMIVHGALGYGITYRGVKSMKELVTFQVGSYANFIGSHFWNFQDELQGLVKDPVFKNQNLDMDVLYRTGETQQGIETYTPRLISVDFQGSLGSMSSRGTLYNQNPSLSSGVATWTGDVSTQASQPHKKNLFLQRLYNEGQEIVPNGESQNEILDTDIVQSLEDEVQYWTDYSKVHFHPQSLFELNGFWMNAQEFNNFGIGKTTLSEGQQGDEINERLRFFIEECDHVQGIQLMVDDSGGFSGVAASLLENIEDEYANVPVLLYSVRSPNSYINRTSRKQAITSNLHDAVSFSALSSLCKLIVPVGLPSLSESRSSQYLNLQNEKLYHSSAVYASAIHSITLPFRMNKTGPSADSSNETGAMDLYECIQMLAGQARQNRITIIDAAMPVPSITGRRFQQSLLGNLQPLTPETALDVEDLQAIETMIVHGALGSGDRESSISEVREAVETAYENASTKPRFSHVSVSRCPLPIPLPFPSIFGKLVGKRGELLSSPVSESLSQRGSLDVHSIPMAARLRSSTAVLPFLENRLGNIRKFGLERGSIGSELLRGWGFGREEIEEIGENLSKLVLTLDPQQDYSSDSD</sequence>
<dbReference type="OrthoDB" id="271881at2759"/>
<comment type="subcellular location">
    <subcellularLocation>
        <location evidence="1">Mitochondrion</location>
    </subcellularLocation>
</comment>
<evidence type="ECO:0000259" key="4">
    <source>
        <dbReference type="Pfam" id="PF10644"/>
    </source>
</evidence>
<feature type="domain" description="Misato Segment II tubulin-like" evidence="4">
    <location>
        <begin position="58"/>
        <end position="173"/>
    </location>
</feature>
<dbReference type="InterPro" id="IPR029209">
    <property type="entry name" value="DML1/Misato_tubulin"/>
</dbReference>
<organism evidence="6 7">
    <name type="scientific">Artemisia annua</name>
    <name type="common">Sweet wormwood</name>
    <dbReference type="NCBI Taxonomy" id="35608"/>
    <lineage>
        <taxon>Eukaryota</taxon>
        <taxon>Viridiplantae</taxon>
        <taxon>Streptophyta</taxon>
        <taxon>Embryophyta</taxon>
        <taxon>Tracheophyta</taxon>
        <taxon>Spermatophyta</taxon>
        <taxon>Magnoliopsida</taxon>
        <taxon>eudicotyledons</taxon>
        <taxon>Gunneridae</taxon>
        <taxon>Pentapetalae</taxon>
        <taxon>asterids</taxon>
        <taxon>campanulids</taxon>
        <taxon>Asterales</taxon>
        <taxon>Asteraceae</taxon>
        <taxon>Asteroideae</taxon>
        <taxon>Anthemideae</taxon>
        <taxon>Artemisiinae</taxon>
        <taxon>Artemisia</taxon>
    </lineage>
</organism>
<dbReference type="Pfam" id="PF14881">
    <property type="entry name" value="Tubulin_3"/>
    <property type="match status" value="1"/>
</dbReference>
<dbReference type="AlphaFoldDB" id="A0A2U1KQL2"/>
<dbReference type="Proteomes" id="UP000245207">
    <property type="component" value="Unassembled WGS sequence"/>
</dbReference>
<dbReference type="Pfam" id="PF10644">
    <property type="entry name" value="Misat_Tub_SegII"/>
    <property type="match status" value="1"/>
</dbReference>
<dbReference type="STRING" id="35608.A0A2U1KQL2"/>
<dbReference type="SUPFAM" id="SSF52490">
    <property type="entry name" value="Tubulin nucleotide-binding domain-like"/>
    <property type="match status" value="1"/>
</dbReference>
<dbReference type="PANTHER" id="PTHR13391:SF0">
    <property type="entry name" value="PROTEIN MISATO HOMOLOG 1"/>
    <property type="match status" value="1"/>
</dbReference>